<protein>
    <recommendedName>
        <fullName evidence="10">WD40 repeat-like protein</fullName>
    </recommendedName>
</protein>
<dbReference type="PROSITE" id="PS00678">
    <property type="entry name" value="WD_REPEATS_1"/>
    <property type="match status" value="1"/>
</dbReference>
<evidence type="ECO:0000256" key="7">
    <source>
        <dbReference type="SAM" id="MobiDB-lite"/>
    </source>
</evidence>
<feature type="compositionally biased region" description="Acidic residues" evidence="7">
    <location>
        <begin position="165"/>
        <end position="184"/>
    </location>
</feature>
<evidence type="ECO:0000256" key="1">
    <source>
        <dbReference type="ARBA" id="ARBA00004906"/>
    </source>
</evidence>
<accession>A0ABR3SYF5</accession>
<evidence type="ECO:0000313" key="9">
    <source>
        <dbReference type="Proteomes" id="UP001521116"/>
    </source>
</evidence>
<dbReference type="PROSITE" id="PS50082">
    <property type="entry name" value="WD_REPEATS_2"/>
    <property type="match status" value="3"/>
</dbReference>
<keyword evidence="3" id="KW-0677">Repeat</keyword>
<dbReference type="Gene3D" id="2.130.10.10">
    <property type="entry name" value="YVTN repeat-like/Quinoprotein amine dehydrogenase"/>
    <property type="match status" value="3"/>
</dbReference>
<feature type="repeat" description="WD" evidence="6">
    <location>
        <begin position="675"/>
        <end position="705"/>
    </location>
</feature>
<evidence type="ECO:0000256" key="4">
    <source>
        <dbReference type="ARBA" id="ARBA00022786"/>
    </source>
</evidence>
<dbReference type="InterPro" id="IPR015943">
    <property type="entry name" value="WD40/YVTN_repeat-like_dom_sf"/>
</dbReference>
<comment type="similarity">
    <text evidence="5">Belongs to the WD repeat cdt2 family.</text>
</comment>
<dbReference type="InterPro" id="IPR051865">
    <property type="entry name" value="WD-repeat_CDT2_adapter"/>
</dbReference>
<dbReference type="EMBL" id="JAJVDC020000030">
    <property type="protein sequence ID" value="KAL1632380.1"/>
    <property type="molecule type" value="Genomic_DNA"/>
</dbReference>
<gene>
    <name evidence="8" type="ORF">SLS56_003622</name>
</gene>
<feature type="compositionally biased region" description="Low complexity" evidence="7">
    <location>
        <begin position="123"/>
        <end position="135"/>
    </location>
</feature>
<feature type="region of interest" description="Disordered" evidence="7">
    <location>
        <begin position="627"/>
        <end position="646"/>
    </location>
</feature>
<evidence type="ECO:0000313" key="8">
    <source>
        <dbReference type="EMBL" id="KAL1632380.1"/>
    </source>
</evidence>
<dbReference type="InterPro" id="IPR001680">
    <property type="entry name" value="WD40_rpt"/>
</dbReference>
<keyword evidence="4" id="KW-0833">Ubl conjugation pathway</keyword>
<dbReference type="InterPro" id="IPR036322">
    <property type="entry name" value="WD40_repeat_dom_sf"/>
</dbReference>
<comment type="pathway">
    <text evidence="1">Protein modification; protein ubiquitination.</text>
</comment>
<comment type="caution">
    <text evidence="8">The sequence shown here is derived from an EMBL/GenBank/DDBJ whole genome shotgun (WGS) entry which is preliminary data.</text>
</comment>
<keyword evidence="9" id="KW-1185">Reference proteome</keyword>
<evidence type="ECO:0008006" key="10">
    <source>
        <dbReference type="Google" id="ProtNLM"/>
    </source>
</evidence>
<dbReference type="PANTHER" id="PTHR22852:SF0">
    <property type="entry name" value="DENTICLELESS PROTEIN HOMOLOG"/>
    <property type="match status" value="1"/>
</dbReference>
<feature type="repeat" description="WD" evidence="6">
    <location>
        <begin position="287"/>
        <end position="328"/>
    </location>
</feature>
<feature type="region of interest" description="Disordered" evidence="7">
    <location>
        <begin position="164"/>
        <end position="186"/>
    </location>
</feature>
<keyword evidence="2 6" id="KW-0853">WD repeat</keyword>
<evidence type="ECO:0000256" key="6">
    <source>
        <dbReference type="PROSITE-ProRule" id="PRU00221"/>
    </source>
</evidence>
<dbReference type="PANTHER" id="PTHR22852">
    <property type="entry name" value="LETHAL 2 DENTICLELESS PROTEIN RETINOIC ACID-REGULATED NUCLEAR MATRIX-ASSOCIATED PROTEIN"/>
    <property type="match status" value="1"/>
</dbReference>
<evidence type="ECO:0000256" key="2">
    <source>
        <dbReference type="ARBA" id="ARBA00022574"/>
    </source>
</evidence>
<evidence type="ECO:0000256" key="3">
    <source>
        <dbReference type="ARBA" id="ARBA00022737"/>
    </source>
</evidence>
<evidence type="ECO:0000256" key="5">
    <source>
        <dbReference type="ARBA" id="ARBA00038344"/>
    </source>
</evidence>
<feature type="repeat" description="WD" evidence="6">
    <location>
        <begin position="332"/>
        <end position="367"/>
    </location>
</feature>
<sequence length="741" mass="81651">MADNIGLPLSQDDLFDQLPYSSQSFASSPPPPSSPTRTTRSHKIKKPPPITPKRFTKFFTPRTTRNNTDSTSGRQLRDITRNAVNRKKATPRRTVVFADTHVTDSENFATPKLASSKKRKLLPSPESSPIQPSPSKRSRGYIHTVNFDIAEDVEVASDAETTILGEEDDSEVEDVDEEEEEEEVYHEPIRRAPISGASGRFLSRTFGGRSRIGRGKTYDHCGDWKDQTANFYTRPEDYHSFETDIPFCTAACNTNSLVAIGDEDGNVTLLESAKDSVPAFDTAHVQFRPHSNAVMDLSFSSNDYLLATASGDQSGHVIDVRTQQSTYVMGGSGGHQSSVKQVCFQPGNDNVIATSSRDGTVRLWDLRCSGSEGAIKNLVGFDGQPAVNEHKFTYASVYNTITGAHTERQGYGAGNATSHNTTQRFAMHKRHQVLPTVVNAKLRDGASKGDAASRRGDVSITALSFLSMPGREHLLLTASEASTAVKLWDIRGRYNRRAIPIATTRQPESHSKHRQFGINALSLNSDSSRLYALSRDNTIYAYSTSHLVLGHAPELSATTSAARKKQAGMDKEGLGPLYGFRHPRLHATTFWVKMSVRKARGDKEEMLAVGSSDGAPVLFPTDETMLKRTTTPSSRPSTSDSMLPVPRPILRRGVSSFHARMNDTIPIYARGTPLVRGHQKEVTSLTWTSEGELVTIGDDYTARCWREDREAARDLRTGGEVEGRRWGCGWADVGSDYDDDE</sequence>
<feature type="region of interest" description="Disordered" evidence="7">
    <location>
        <begin position="18"/>
        <end position="75"/>
    </location>
</feature>
<dbReference type="Pfam" id="PF00400">
    <property type="entry name" value="WD40"/>
    <property type="match status" value="3"/>
</dbReference>
<dbReference type="Proteomes" id="UP001521116">
    <property type="component" value="Unassembled WGS sequence"/>
</dbReference>
<name>A0ABR3SYF5_9PEZI</name>
<feature type="compositionally biased region" description="Low complexity" evidence="7">
    <location>
        <begin position="628"/>
        <end position="639"/>
    </location>
</feature>
<feature type="region of interest" description="Disordered" evidence="7">
    <location>
        <begin position="108"/>
        <end position="139"/>
    </location>
</feature>
<dbReference type="SMART" id="SM00320">
    <property type="entry name" value="WD40"/>
    <property type="match status" value="6"/>
</dbReference>
<organism evidence="8 9">
    <name type="scientific">Neofusicoccum ribis</name>
    <dbReference type="NCBI Taxonomy" id="45134"/>
    <lineage>
        <taxon>Eukaryota</taxon>
        <taxon>Fungi</taxon>
        <taxon>Dikarya</taxon>
        <taxon>Ascomycota</taxon>
        <taxon>Pezizomycotina</taxon>
        <taxon>Dothideomycetes</taxon>
        <taxon>Dothideomycetes incertae sedis</taxon>
        <taxon>Botryosphaeriales</taxon>
        <taxon>Botryosphaeriaceae</taxon>
        <taxon>Neofusicoccum</taxon>
    </lineage>
</organism>
<dbReference type="PROSITE" id="PS50294">
    <property type="entry name" value="WD_REPEATS_REGION"/>
    <property type="match status" value="1"/>
</dbReference>
<proteinExistence type="inferred from homology"/>
<dbReference type="InterPro" id="IPR019775">
    <property type="entry name" value="WD40_repeat_CS"/>
</dbReference>
<dbReference type="SUPFAM" id="SSF50978">
    <property type="entry name" value="WD40 repeat-like"/>
    <property type="match status" value="1"/>
</dbReference>
<reference evidence="8 9" key="1">
    <citation type="submission" date="2024-02" db="EMBL/GenBank/DDBJ databases">
        <title>De novo assembly and annotation of 12 fungi associated with fruit tree decline syndrome in Ontario, Canada.</title>
        <authorList>
            <person name="Sulman M."/>
            <person name="Ellouze W."/>
            <person name="Ilyukhin E."/>
        </authorList>
    </citation>
    <scope>NUCLEOTIDE SEQUENCE [LARGE SCALE GENOMIC DNA]</scope>
    <source>
        <strain evidence="8 9">M1-105</strain>
    </source>
</reference>